<accession>A0AAV5JHR5</accession>
<protein>
    <submittedName>
        <fullName evidence="2">Uncharacterized protein</fullName>
    </submittedName>
</protein>
<gene>
    <name evidence="2" type="ORF">SLEP1_g25010</name>
</gene>
<dbReference type="EMBL" id="BPVZ01000040">
    <property type="protein sequence ID" value="GKV14089.1"/>
    <property type="molecule type" value="Genomic_DNA"/>
</dbReference>
<organism evidence="2 3">
    <name type="scientific">Rubroshorea leprosula</name>
    <dbReference type="NCBI Taxonomy" id="152421"/>
    <lineage>
        <taxon>Eukaryota</taxon>
        <taxon>Viridiplantae</taxon>
        <taxon>Streptophyta</taxon>
        <taxon>Embryophyta</taxon>
        <taxon>Tracheophyta</taxon>
        <taxon>Spermatophyta</taxon>
        <taxon>Magnoliopsida</taxon>
        <taxon>eudicotyledons</taxon>
        <taxon>Gunneridae</taxon>
        <taxon>Pentapetalae</taxon>
        <taxon>rosids</taxon>
        <taxon>malvids</taxon>
        <taxon>Malvales</taxon>
        <taxon>Dipterocarpaceae</taxon>
        <taxon>Rubroshorea</taxon>
    </lineage>
</organism>
<dbReference type="Proteomes" id="UP001054252">
    <property type="component" value="Unassembled WGS sequence"/>
</dbReference>
<reference evidence="2 3" key="1">
    <citation type="journal article" date="2021" name="Commun. Biol.">
        <title>The genome of Shorea leprosula (Dipterocarpaceae) highlights the ecological relevance of drought in aseasonal tropical rainforests.</title>
        <authorList>
            <person name="Ng K.K.S."/>
            <person name="Kobayashi M.J."/>
            <person name="Fawcett J.A."/>
            <person name="Hatakeyama M."/>
            <person name="Paape T."/>
            <person name="Ng C.H."/>
            <person name="Ang C.C."/>
            <person name="Tnah L.H."/>
            <person name="Lee C.T."/>
            <person name="Nishiyama T."/>
            <person name="Sese J."/>
            <person name="O'Brien M.J."/>
            <person name="Copetti D."/>
            <person name="Mohd Noor M.I."/>
            <person name="Ong R.C."/>
            <person name="Putra M."/>
            <person name="Sireger I.Z."/>
            <person name="Indrioko S."/>
            <person name="Kosugi Y."/>
            <person name="Izuno A."/>
            <person name="Isagi Y."/>
            <person name="Lee S.L."/>
            <person name="Shimizu K.K."/>
        </authorList>
    </citation>
    <scope>NUCLEOTIDE SEQUENCE [LARGE SCALE GENOMIC DNA]</scope>
    <source>
        <strain evidence="2">214</strain>
    </source>
</reference>
<dbReference type="AlphaFoldDB" id="A0AAV5JHR5"/>
<name>A0AAV5JHR5_9ROSI</name>
<keyword evidence="3" id="KW-1185">Reference proteome</keyword>
<comment type="caution">
    <text evidence="2">The sequence shown here is derived from an EMBL/GenBank/DDBJ whole genome shotgun (WGS) entry which is preliminary data.</text>
</comment>
<evidence type="ECO:0000313" key="2">
    <source>
        <dbReference type="EMBL" id="GKV14089.1"/>
    </source>
</evidence>
<feature type="compositionally biased region" description="Polar residues" evidence="1">
    <location>
        <begin position="73"/>
        <end position="92"/>
    </location>
</feature>
<evidence type="ECO:0000256" key="1">
    <source>
        <dbReference type="SAM" id="MobiDB-lite"/>
    </source>
</evidence>
<feature type="region of interest" description="Disordered" evidence="1">
    <location>
        <begin position="30"/>
        <end position="92"/>
    </location>
</feature>
<evidence type="ECO:0000313" key="3">
    <source>
        <dbReference type="Proteomes" id="UP001054252"/>
    </source>
</evidence>
<sequence>MMPLRLHYDAEDPNSVENWLERWSGTQFWKPVPQPKKKVESKSQRKQVNGHAVESETARPKRSVRRIPAANLDSVTDSQFQQPLSLKNPNVT</sequence>
<proteinExistence type="predicted"/>